<dbReference type="Gene3D" id="3.40.630.30">
    <property type="match status" value="1"/>
</dbReference>
<dbReference type="PROSITE" id="PS51186">
    <property type="entry name" value="GNAT"/>
    <property type="match status" value="1"/>
</dbReference>
<evidence type="ECO:0000313" key="2">
    <source>
        <dbReference type="EMBL" id="UPQ75517.1"/>
    </source>
</evidence>
<feature type="domain" description="N-acetyltransferase" evidence="1">
    <location>
        <begin position="1"/>
        <end position="177"/>
    </location>
</feature>
<dbReference type="RefSeq" id="WP_248391504.1">
    <property type="nucleotide sequence ID" value="NZ_CP096203.1"/>
</dbReference>
<dbReference type="CDD" id="cd04301">
    <property type="entry name" value="NAT_SF"/>
    <property type="match status" value="1"/>
</dbReference>
<name>A0ABY4K7H7_9FLAO</name>
<dbReference type="EMBL" id="CP096203">
    <property type="protein sequence ID" value="UPQ75517.1"/>
    <property type="molecule type" value="Genomic_DNA"/>
</dbReference>
<organism evidence="2 3">
    <name type="scientific">Chryseobacterium nepalense</name>
    <dbReference type="NCBI Taxonomy" id="1854498"/>
    <lineage>
        <taxon>Bacteria</taxon>
        <taxon>Pseudomonadati</taxon>
        <taxon>Bacteroidota</taxon>
        <taxon>Flavobacteriia</taxon>
        <taxon>Flavobacteriales</taxon>
        <taxon>Weeksellaceae</taxon>
        <taxon>Chryseobacterium group</taxon>
        <taxon>Chryseobacterium</taxon>
    </lineage>
</organism>
<dbReference type="Pfam" id="PF00583">
    <property type="entry name" value="Acetyltransf_1"/>
    <property type="match status" value="1"/>
</dbReference>
<gene>
    <name evidence="2" type="ORF">M0D58_15885</name>
</gene>
<dbReference type="SUPFAM" id="SSF55729">
    <property type="entry name" value="Acyl-CoA N-acyltransferases (Nat)"/>
    <property type="match status" value="1"/>
</dbReference>
<protein>
    <submittedName>
        <fullName evidence="2">GNAT family N-acetyltransferase</fullName>
    </submittedName>
</protein>
<keyword evidence="3" id="KW-1185">Reference proteome</keyword>
<dbReference type="Proteomes" id="UP000830552">
    <property type="component" value="Chromosome"/>
</dbReference>
<dbReference type="InterPro" id="IPR000182">
    <property type="entry name" value="GNAT_dom"/>
</dbReference>
<accession>A0ABY4K7H7</accession>
<evidence type="ECO:0000313" key="3">
    <source>
        <dbReference type="Proteomes" id="UP000830552"/>
    </source>
</evidence>
<proteinExistence type="predicted"/>
<evidence type="ECO:0000259" key="1">
    <source>
        <dbReference type="PROSITE" id="PS51186"/>
    </source>
</evidence>
<sequence>MEIRKLESFPGSPILDWSLDGYTTDKIYVVSAIEAGNTFEFSLREKNQYYSKIWNHEENFERLNSIISRGHSFGAFHNGELIAWTVCDFRAWNNSLFIENLLVSEDFRGQNIGKLLIKAINREARYLQCRMVEVETQNTNYHAIKFFQKAGFSITGINTKLYNDSTETAIFMSFDLLT</sequence>
<dbReference type="InterPro" id="IPR016181">
    <property type="entry name" value="Acyl_CoA_acyltransferase"/>
</dbReference>
<reference evidence="2" key="1">
    <citation type="submission" date="2022-04" db="EMBL/GenBank/DDBJ databases">
        <title>Evolutionary, genomic, and biogeographic characterization of Chryseobacterium nepalense represented by a plastic-degrading bacterium AC3.</title>
        <authorList>
            <person name="Yin Z."/>
            <person name="Liu X."/>
            <person name="Wang D."/>
            <person name="Xie Z."/>
        </authorList>
    </citation>
    <scope>NUCLEOTIDE SEQUENCE</scope>
    <source>
        <strain evidence="2">AC3</strain>
    </source>
</reference>